<dbReference type="InterPro" id="IPR008979">
    <property type="entry name" value="Galactose-bd-like_sf"/>
</dbReference>
<comment type="caution">
    <text evidence="1">The sequence shown here is derived from an EMBL/GenBank/DDBJ whole genome shotgun (WGS) entry which is preliminary data.</text>
</comment>
<keyword evidence="2" id="KW-1185">Reference proteome</keyword>
<dbReference type="Gene3D" id="2.60.120.260">
    <property type="entry name" value="Galactose-binding domain-like"/>
    <property type="match status" value="1"/>
</dbReference>
<evidence type="ECO:0000313" key="1">
    <source>
        <dbReference type="EMBL" id="NWS20032.1"/>
    </source>
</evidence>
<dbReference type="EMBL" id="VYXB01008009">
    <property type="protein sequence ID" value="NWS20032.1"/>
    <property type="molecule type" value="Genomic_DNA"/>
</dbReference>
<organism evidence="1 2">
    <name type="scientific">Pachyramphus minor</name>
    <dbReference type="NCBI Taxonomy" id="369605"/>
    <lineage>
        <taxon>Eukaryota</taxon>
        <taxon>Metazoa</taxon>
        <taxon>Chordata</taxon>
        <taxon>Craniata</taxon>
        <taxon>Vertebrata</taxon>
        <taxon>Euteleostomi</taxon>
        <taxon>Archelosauria</taxon>
        <taxon>Archosauria</taxon>
        <taxon>Dinosauria</taxon>
        <taxon>Saurischia</taxon>
        <taxon>Theropoda</taxon>
        <taxon>Coelurosauria</taxon>
        <taxon>Aves</taxon>
        <taxon>Neognathae</taxon>
        <taxon>Neoaves</taxon>
        <taxon>Telluraves</taxon>
        <taxon>Australaves</taxon>
        <taxon>Passeriformes</taxon>
        <taxon>Tyrannidae</taxon>
        <taxon>Pachyramphus</taxon>
    </lineage>
</organism>
<reference evidence="1 2" key="1">
    <citation type="submission" date="2019-09" db="EMBL/GenBank/DDBJ databases">
        <title>Bird 10,000 Genomes (B10K) Project - Family phase.</title>
        <authorList>
            <person name="Zhang G."/>
        </authorList>
    </citation>
    <scope>NUCLEOTIDE SEQUENCE [LARGE SCALE GENOMIC DNA]</scope>
    <source>
        <strain evidence="1">B10K-DU-001-72</strain>
        <tissue evidence="1">Muscle</tissue>
    </source>
</reference>
<protein>
    <submittedName>
        <fullName evidence="1">NR2CA protein</fullName>
    </submittedName>
</protein>
<dbReference type="Proteomes" id="UP000525089">
    <property type="component" value="Unassembled WGS sequence"/>
</dbReference>
<accession>A0A7K5DHQ3</accession>
<proteinExistence type="predicted"/>
<sequence length="141" mass="16088">CPHPAVPCRVSSVLKRDGKQFGKQHMFDGSEETCWISDQGTSQWVTLDFPHPVKVSQLHIQFHGGFSSQVCTLEGLPLPALFLGLFLVYSWFYPCFIPSWALQTFQVKETVLDRLKITFDCCTDFFGRIMVYHLGVLGERL</sequence>
<name>A0A7K5DHQ3_9TYRA</name>
<feature type="non-terminal residue" evidence="1">
    <location>
        <position position="141"/>
    </location>
</feature>
<evidence type="ECO:0000313" key="2">
    <source>
        <dbReference type="Proteomes" id="UP000525089"/>
    </source>
</evidence>
<gene>
    <name evidence="1" type="primary">Nr2c2ap</name>
    <name evidence="1" type="ORF">PACMIN_R02828</name>
</gene>
<dbReference type="SUPFAM" id="SSF49785">
    <property type="entry name" value="Galactose-binding domain-like"/>
    <property type="match status" value="1"/>
</dbReference>
<dbReference type="AlphaFoldDB" id="A0A7K5DHQ3"/>
<feature type="non-terminal residue" evidence="1">
    <location>
        <position position="1"/>
    </location>
</feature>